<evidence type="ECO:0008006" key="6">
    <source>
        <dbReference type="Google" id="ProtNLM"/>
    </source>
</evidence>
<sequence length="109" mass="13067">MDLLINDDKQLTQKEIDLIQAQNSRLVTPFQAESLERNARKHWDIFYKRNEDKFFRDRHWTTREFKELLDSTCDSNDRKTLLEIGCGLVIYRQEQSKWLKIIDCITSSA</sequence>
<comment type="similarity">
    <text evidence="1">Belongs to the methyltransferase superfamily. METL family.</text>
</comment>
<name>A0A0T6B4D2_9SCAR</name>
<dbReference type="PANTHER" id="PTHR22809:SF5">
    <property type="entry name" value="TRNA N(3)-METHYLCYTIDINE METHYLTRANSFERASE METTL6"/>
    <property type="match status" value="1"/>
</dbReference>
<dbReference type="EMBL" id="LJIG01015968">
    <property type="protein sequence ID" value="KRT82011.1"/>
    <property type="molecule type" value="Genomic_DNA"/>
</dbReference>
<organism evidence="4 5">
    <name type="scientific">Oryctes borbonicus</name>
    <dbReference type="NCBI Taxonomy" id="1629725"/>
    <lineage>
        <taxon>Eukaryota</taxon>
        <taxon>Metazoa</taxon>
        <taxon>Ecdysozoa</taxon>
        <taxon>Arthropoda</taxon>
        <taxon>Hexapoda</taxon>
        <taxon>Insecta</taxon>
        <taxon>Pterygota</taxon>
        <taxon>Neoptera</taxon>
        <taxon>Endopterygota</taxon>
        <taxon>Coleoptera</taxon>
        <taxon>Polyphaga</taxon>
        <taxon>Scarabaeiformia</taxon>
        <taxon>Scarabaeidae</taxon>
        <taxon>Dynastinae</taxon>
        <taxon>Oryctes</taxon>
    </lineage>
</organism>
<evidence type="ECO:0000256" key="3">
    <source>
        <dbReference type="ARBA" id="ARBA00022679"/>
    </source>
</evidence>
<evidence type="ECO:0000313" key="5">
    <source>
        <dbReference type="Proteomes" id="UP000051574"/>
    </source>
</evidence>
<keyword evidence="5" id="KW-1185">Reference proteome</keyword>
<evidence type="ECO:0000256" key="2">
    <source>
        <dbReference type="ARBA" id="ARBA00022603"/>
    </source>
</evidence>
<protein>
    <recommendedName>
        <fullName evidence="6">Methyltransferase</fullName>
    </recommendedName>
</protein>
<proteinExistence type="inferred from homology"/>
<reference evidence="4 5" key="1">
    <citation type="submission" date="2015-09" db="EMBL/GenBank/DDBJ databases">
        <title>Draft genome of the scarab beetle Oryctes borbonicus.</title>
        <authorList>
            <person name="Meyer J.M."/>
            <person name="Markov G.V."/>
            <person name="Baskaran P."/>
            <person name="Herrmann M."/>
            <person name="Sommer R.J."/>
            <person name="Roedelsperger C."/>
        </authorList>
    </citation>
    <scope>NUCLEOTIDE SEQUENCE [LARGE SCALE GENOMIC DNA]</scope>
    <source>
        <strain evidence="4">OB123</strain>
        <tissue evidence="4">Whole animal</tissue>
    </source>
</reference>
<dbReference type="GO" id="GO:0032259">
    <property type="term" value="P:methylation"/>
    <property type="evidence" value="ECO:0007669"/>
    <property type="project" value="UniProtKB-KW"/>
</dbReference>
<keyword evidence="3" id="KW-0808">Transferase</keyword>
<dbReference type="SUPFAM" id="SSF53335">
    <property type="entry name" value="S-adenosyl-L-methionine-dependent methyltransferases"/>
    <property type="match status" value="1"/>
</dbReference>
<evidence type="ECO:0000313" key="4">
    <source>
        <dbReference type="EMBL" id="KRT82011.1"/>
    </source>
</evidence>
<comment type="caution">
    <text evidence="4">The sequence shown here is derived from an EMBL/GenBank/DDBJ whole genome shotgun (WGS) entry which is preliminary data.</text>
</comment>
<gene>
    <name evidence="4" type="ORF">AMK59_5469</name>
</gene>
<dbReference type="Gene3D" id="3.40.50.150">
    <property type="entry name" value="Vaccinia Virus protein VP39"/>
    <property type="match status" value="1"/>
</dbReference>
<accession>A0A0T6B4D2</accession>
<dbReference type="Proteomes" id="UP000051574">
    <property type="component" value="Unassembled WGS sequence"/>
</dbReference>
<dbReference type="InterPro" id="IPR026113">
    <property type="entry name" value="METTL2/6/8-like"/>
</dbReference>
<dbReference type="GO" id="GO:0008173">
    <property type="term" value="F:RNA methyltransferase activity"/>
    <property type="evidence" value="ECO:0007669"/>
    <property type="project" value="UniProtKB-ARBA"/>
</dbReference>
<evidence type="ECO:0000256" key="1">
    <source>
        <dbReference type="ARBA" id="ARBA00009725"/>
    </source>
</evidence>
<dbReference type="AlphaFoldDB" id="A0A0T6B4D2"/>
<keyword evidence="2" id="KW-0489">Methyltransferase</keyword>
<dbReference type="GO" id="GO:0008757">
    <property type="term" value="F:S-adenosylmethionine-dependent methyltransferase activity"/>
    <property type="evidence" value="ECO:0007669"/>
    <property type="project" value="UniProtKB-ARBA"/>
</dbReference>
<dbReference type="OrthoDB" id="417697at2759"/>
<dbReference type="InterPro" id="IPR029063">
    <property type="entry name" value="SAM-dependent_MTases_sf"/>
</dbReference>
<dbReference type="PANTHER" id="PTHR22809">
    <property type="entry name" value="METHYLTRANSFERASE-RELATED"/>
    <property type="match status" value="1"/>
</dbReference>